<dbReference type="STRING" id="283909.R7UGE4"/>
<dbReference type="GO" id="GO:0043539">
    <property type="term" value="F:protein serine/threonine kinase activator activity"/>
    <property type="evidence" value="ECO:0007669"/>
    <property type="project" value="TreeGrafter"/>
</dbReference>
<feature type="compositionally biased region" description="Polar residues" evidence="5">
    <location>
        <begin position="508"/>
        <end position="520"/>
    </location>
</feature>
<dbReference type="SMART" id="SM00586">
    <property type="entry name" value="ZnF_DBF"/>
    <property type="match status" value="1"/>
</dbReference>
<feature type="region of interest" description="Disordered" evidence="5">
    <location>
        <begin position="494"/>
        <end position="554"/>
    </location>
</feature>
<name>R7UGE4_CAPTE</name>
<dbReference type="HOGENOM" id="CLU_397535_0_0_1"/>
<reference evidence="7 9" key="2">
    <citation type="journal article" date="2013" name="Nature">
        <title>Insights into bilaterian evolution from three spiralian genomes.</title>
        <authorList>
            <person name="Simakov O."/>
            <person name="Marletaz F."/>
            <person name="Cho S.J."/>
            <person name="Edsinger-Gonzales E."/>
            <person name="Havlak P."/>
            <person name="Hellsten U."/>
            <person name="Kuo D.H."/>
            <person name="Larsson T."/>
            <person name="Lv J."/>
            <person name="Arendt D."/>
            <person name="Savage R."/>
            <person name="Osoegawa K."/>
            <person name="de Jong P."/>
            <person name="Grimwood J."/>
            <person name="Chapman J.A."/>
            <person name="Shapiro H."/>
            <person name="Aerts A."/>
            <person name="Otillar R.P."/>
            <person name="Terry A.Y."/>
            <person name="Boore J.L."/>
            <person name="Grigoriev I.V."/>
            <person name="Lindberg D.R."/>
            <person name="Seaver E.C."/>
            <person name="Weisblat D.A."/>
            <person name="Putnam N.H."/>
            <person name="Rokhsar D.S."/>
        </authorList>
    </citation>
    <scope>NUCLEOTIDE SEQUENCE</scope>
    <source>
        <strain evidence="7 9">I ESC-2004</strain>
    </source>
</reference>
<evidence type="ECO:0000256" key="2">
    <source>
        <dbReference type="ARBA" id="ARBA00022771"/>
    </source>
</evidence>
<dbReference type="InterPro" id="IPR038545">
    <property type="entry name" value="Znf_DBF_sf"/>
</dbReference>
<accession>R7UGE4</accession>
<dbReference type="OMA" id="ELPHFGH"/>
<evidence type="ECO:0000313" key="7">
    <source>
        <dbReference type="EMBL" id="ELU05295.1"/>
    </source>
</evidence>
<proteinExistence type="predicted"/>
<feature type="domain" description="DBF4-type" evidence="6">
    <location>
        <begin position="204"/>
        <end position="253"/>
    </location>
</feature>
<dbReference type="EMBL" id="KB301649">
    <property type="protein sequence ID" value="ELU05295.1"/>
    <property type="molecule type" value="Genomic_DNA"/>
</dbReference>
<dbReference type="InterPro" id="IPR006572">
    <property type="entry name" value="Znf_DBF"/>
</dbReference>
<feature type="region of interest" description="Disordered" evidence="5">
    <location>
        <begin position="262"/>
        <end position="281"/>
    </location>
</feature>
<reference evidence="9" key="1">
    <citation type="submission" date="2012-12" db="EMBL/GenBank/DDBJ databases">
        <authorList>
            <person name="Hellsten U."/>
            <person name="Grimwood J."/>
            <person name="Chapman J.A."/>
            <person name="Shapiro H."/>
            <person name="Aerts A."/>
            <person name="Otillar R.P."/>
            <person name="Terry A.Y."/>
            <person name="Boore J.L."/>
            <person name="Simakov O."/>
            <person name="Marletaz F."/>
            <person name="Cho S.-J."/>
            <person name="Edsinger-Gonzales E."/>
            <person name="Havlak P."/>
            <person name="Kuo D.-H."/>
            <person name="Larsson T."/>
            <person name="Lv J."/>
            <person name="Arendt D."/>
            <person name="Savage R."/>
            <person name="Osoegawa K."/>
            <person name="de Jong P."/>
            <person name="Lindberg D.R."/>
            <person name="Seaver E.C."/>
            <person name="Weisblat D.A."/>
            <person name="Putnam N.H."/>
            <person name="Grigoriev I.V."/>
            <person name="Rokhsar D.S."/>
        </authorList>
    </citation>
    <scope>NUCLEOTIDE SEQUENCE</scope>
    <source>
        <strain evidence="9">I ESC-2004</strain>
    </source>
</reference>
<gene>
    <name evidence="7" type="ORF">CAPTEDRAFT_212027</name>
</gene>
<evidence type="ECO:0000259" key="6">
    <source>
        <dbReference type="PROSITE" id="PS51265"/>
    </source>
</evidence>
<dbReference type="GO" id="GO:0010571">
    <property type="term" value="P:positive regulation of nuclear cell cycle DNA replication"/>
    <property type="evidence" value="ECO:0007669"/>
    <property type="project" value="TreeGrafter"/>
</dbReference>
<dbReference type="EMBL" id="AMQN01007887">
    <property type="status" value="NOT_ANNOTATED_CDS"/>
    <property type="molecule type" value="Genomic_DNA"/>
</dbReference>
<dbReference type="GO" id="GO:0003676">
    <property type="term" value="F:nucleic acid binding"/>
    <property type="evidence" value="ECO:0007669"/>
    <property type="project" value="InterPro"/>
</dbReference>
<evidence type="ECO:0000313" key="8">
    <source>
        <dbReference type="EnsemblMetazoa" id="CapteP212027"/>
    </source>
</evidence>
<evidence type="ECO:0000256" key="5">
    <source>
        <dbReference type="SAM" id="MobiDB-lite"/>
    </source>
</evidence>
<dbReference type="PANTHER" id="PTHR15375">
    <property type="entry name" value="ACTIVATOR OF S-PHASE KINASE-RELATED"/>
    <property type="match status" value="1"/>
</dbReference>
<evidence type="ECO:0000256" key="1">
    <source>
        <dbReference type="ARBA" id="ARBA00022723"/>
    </source>
</evidence>
<dbReference type="GO" id="GO:0008270">
    <property type="term" value="F:zinc ion binding"/>
    <property type="evidence" value="ECO:0007669"/>
    <property type="project" value="UniProtKB-KW"/>
</dbReference>
<dbReference type="AlphaFoldDB" id="R7UGE4"/>
<dbReference type="Pfam" id="PF07535">
    <property type="entry name" value="zf-DBF"/>
    <property type="match status" value="1"/>
</dbReference>
<dbReference type="GO" id="GO:1901987">
    <property type="term" value="P:regulation of cell cycle phase transition"/>
    <property type="evidence" value="ECO:0007669"/>
    <property type="project" value="TreeGrafter"/>
</dbReference>
<evidence type="ECO:0000256" key="3">
    <source>
        <dbReference type="ARBA" id="ARBA00022833"/>
    </source>
</evidence>
<feature type="region of interest" description="Disordered" evidence="5">
    <location>
        <begin position="354"/>
        <end position="379"/>
    </location>
</feature>
<dbReference type="EnsemblMetazoa" id="CapteT212027">
    <property type="protein sequence ID" value="CapteP212027"/>
    <property type="gene ID" value="CapteG212027"/>
</dbReference>
<dbReference type="Proteomes" id="UP000014760">
    <property type="component" value="Unassembled WGS sequence"/>
</dbReference>
<organism evidence="7">
    <name type="scientific">Capitella teleta</name>
    <name type="common">Polychaete worm</name>
    <dbReference type="NCBI Taxonomy" id="283909"/>
    <lineage>
        <taxon>Eukaryota</taxon>
        <taxon>Metazoa</taxon>
        <taxon>Spiralia</taxon>
        <taxon>Lophotrochozoa</taxon>
        <taxon>Annelida</taxon>
        <taxon>Polychaeta</taxon>
        <taxon>Sedentaria</taxon>
        <taxon>Scolecida</taxon>
        <taxon>Capitellidae</taxon>
        <taxon>Capitella</taxon>
    </lineage>
</organism>
<evidence type="ECO:0000256" key="4">
    <source>
        <dbReference type="PROSITE-ProRule" id="PRU00600"/>
    </source>
</evidence>
<dbReference type="Gene3D" id="6.10.250.3410">
    <property type="entry name" value="DBF zinc finger"/>
    <property type="match status" value="1"/>
</dbReference>
<keyword evidence="3" id="KW-0862">Zinc</keyword>
<sequence length="693" mass="76977">MDLSHECLSKMIGALRGRRLYVYVQNRSAAHQLEQLVALHEGIVDRFLSKDVHFLIINSEHTAPKKPMAPPPVHCSRGKAFLMHAMKAADAVMDPVQFAERWKITLVTVEEFLNFHYRHYPSGPLPKVISENLASSGAPTTKGYYMTPPCVKFEDVECRYKPQYMQFGRYPTIFDAHPITEFKDEPFVVNKSPKKKTKLPVKDVDHKKGYCEWCCVSYNSLENHVKKSKHLKMISNPKEFEALDEVIGQLPTMQDLVSRLQEKPSMAGNDSESGFAEGDKSEDFKCNVTEMKESKVGNAPTAADPTVKFDYSAITSASPMPAFDVDKIVFGENSVNTPPPAQQNQVKELLAHESNTKSNERTVPPATQPPQPDQSTSVNSSWAPYFNPMYGGYANQYYGSGYLSSYPSSYATTPASFYHPLQYPQMPYAMLPFGIHPNPMGQPSSQAYCSPHLPGPLNAHGSCPSLAAIGKPNVPTPTTSDCVPLPPTHASCPSLVSLPPAPDLSMPPNANQPSWPSQPVTPAFDIGSAPSNLSEPKLPSEHSKIPHALDTPPHKAEDDVPYNLNNSLQRLTMNCSATEVSESKSKATKEEGYSFDPLQFKVQDLFNIPDLTADAQPPKEDIKVEVTEVKSEDADTTLVEEPSKDETDLTPVQCKHQQPSKRKKVWIMLHIEELKFIIRRVTLSPKKMKKIAL</sequence>
<evidence type="ECO:0000313" key="9">
    <source>
        <dbReference type="Proteomes" id="UP000014760"/>
    </source>
</evidence>
<dbReference type="GO" id="GO:0031431">
    <property type="term" value="C:Dbf4-dependent protein kinase complex"/>
    <property type="evidence" value="ECO:0007669"/>
    <property type="project" value="TreeGrafter"/>
</dbReference>
<dbReference type="InterPro" id="IPR051590">
    <property type="entry name" value="Replication_Regulatory_Kinase"/>
</dbReference>
<keyword evidence="9" id="KW-1185">Reference proteome</keyword>
<reference evidence="8" key="3">
    <citation type="submission" date="2015-06" db="UniProtKB">
        <authorList>
            <consortium name="EnsemblMetazoa"/>
        </authorList>
    </citation>
    <scope>IDENTIFICATION</scope>
</reference>
<keyword evidence="1" id="KW-0479">Metal-binding</keyword>
<dbReference type="PANTHER" id="PTHR15375:SF26">
    <property type="entry name" value="PROTEIN CHIFFON"/>
    <property type="match status" value="1"/>
</dbReference>
<keyword evidence="2 4" id="KW-0863">Zinc-finger</keyword>
<dbReference type="OrthoDB" id="21380at2759"/>
<dbReference type="PROSITE" id="PS51265">
    <property type="entry name" value="ZF_DBF4"/>
    <property type="match status" value="1"/>
</dbReference>
<protein>
    <recommendedName>
        <fullName evidence="6">DBF4-type domain-containing protein</fullName>
    </recommendedName>
</protein>